<evidence type="ECO:0008006" key="5">
    <source>
        <dbReference type="Google" id="ProtNLM"/>
    </source>
</evidence>
<accession>A0ABP4PAN7</accession>
<gene>
    <name evidence="3" type="ORF">GCM10009789_33250</name>
</gene>
<feature type="transmembrane region" description="Helical" evidence="2">
    <location>
        <begin position="6"/>
        <end position="24"/>
    </location>
</feature>
<dbReference type="EMBL" id="BAAAOS010000019">
    <property type="protein sequence ID" value="GAA1577016.1"/>
    <property type="molecule type" value="Genomic_DNA"/>
</dbReference>
<evidence type="ECO:0000256" key="1">
    <source>
        <dbReference type="SAM" id="MobiDB-lite"/>
    </source>
</evidence>
<proteinExistence type="predicted"/>
<reference evidence="4" key="1">
    <citation type="journal article" date="2019" name="Int. J. Syst. Evol. Microbiol.">
        <title>The Global Catalogue of Microorganisms (GCM) 10K type strain sequencing project: providing services to taxonomists for standard genome sequencing and annotation.</title>
        <authorList>
            <consortium name="The Broad Institute Genomics Platform"/>
            <consortium name="The Broad Institute Genome Sequencing Center for Infectious Disease"/>
            <person name="Wu L."/>
            <person name="Ma J."/>
        </authorList>
    </citation>
    <scope>NUCLEOTIDE SEQUENCE [LARGE SCALE GENOMIC DNA]</scope>
    <source>
        <strain evidence="4">JCM 14969</strain>
    </source>
</reference>
<keyword evidence="2" id="KW-0812">Transmembrane</keyword>
<organism evidence="3 4">
    <name type="scientific">Kribbella sancticallisti</name>
    <dbReference type="NCBI Taxonomy" id="460087"/>
    <lineage>
        <taxon>Bacteria</taxon>
        <taxon>Bacillati</taxon>
        <taxon>Actinomycetota</taxon>
        <taxon>Actinomycetes</taxon>
        <taxon>Propionibacteriales</taxon>
        <taxon>Kribbellaceae</taxon>
        <taxon>Kribbella</taxon>
    </lineage>
</organism>
<dbReference type="Proteomes" id="UP001500393">
    <property type="component" value="Unassembled WGS sequence"/>
</dbReference>
<keyword evidence="2" id="KW-0472">Membrane</keyword>
<keyword evidence="2" id="KW-1133">Transmembrane helix</keyword>
<feature type="region of interest" description="Disordered" evidence="1">
    <location>
        <begin position="38"/>
        <end position="61"/>
    </location>
</feature>
<evidence type="ECO:0000313" key="3">
    <source>
        <dbReference type="EMBL" id="GAA1577016.1"/>
    </source>
</evidence>
<evidence type="ECO:0000313" key="4">
    <source>
        <dbReference type="Proteomes" id="UP001500393"/>
    </source>
</evidence>
<comment type="caution">
    <text evidence="3">The sequence shown here is derived from an EMBL/GenBank/DDBJ whole genome shotgun (WGS) entry which is preliminary data.</text>
</comment>
<sequence>MGTVITVIVIALVVIAAAAALFAYQRRKSGQLQERFGPEYERTIEQSGDRRSAERDLRQREQRRAKLDVHPLTGESAERYRTEWLTLQQSFVDAPADAVEQADQLVLRMMRESGYPVDDFDQRADDISVDHPDVAQNYRQAHAVAVAQTRGEADTEDLRQAVTAYRRLVEVLLDDDGRSLNGRHHTGPREQS</sequence>
<dbReference type="RefSeq" id="WP_344214696.1">
    <property type="nucleotide sequence ID" value="NZ_BAAAOS010000019.1"/>
</dbReference>
<keyword evidence="4" id="KW-1185">Reference proteome</keyword>
<name>A0ABP4PAN7_9ACTN</name>
<evidence type="ECO:0000256" key="2">
    <source>
        <dbReference type="SAM" id="Phobius"/>
    </source>
</evidence>
<protein>
    <recommendedName>
        <fullName evidence="5">Secreted protein</fullName>
    </recommendedName>
</protein>